<name>A0A8H6ML06_9PEZI</name>
<dbReference type="PROSITE" id="PS00463">
    <property type="entry name" value="ZN2_CY6_FUNGAL_1"/>
    <property type="match status" value="1"/>
</dbReference>
<feature type="compositionally biased region" description="Basic and acidic residues" evidence="3">
    <location>
        <begin position="170"/>
        <end position="179"/>
    </location>
</feature>
<reference evidence="5 6" key="1">
    <citation type="journal article" date="2020" name="Phytopathology">
        <title>Genome Sequence Resources of Colletotrichum truncatum, C. plurivorum, C. musicola, and C. sojae: Four Species Pathogenic to Soybean (Glycine max).</title>
        <authorList>
            <person name="Rogerio F."/>
            <person name="Boufleur T.R."/>
            <person name="Ciampi-Guillardi M."/>
            <person name="Sukno S.A."/>
            <person name="Thon M.R."/>
            <person name="Massola Junior N.S."/>
            <person name="Baroncelli R."/>
        </authorList>
    </citation>
    <scope>NUCLEOTIDE SEQUENCE [LARGE SCALE GENOMIC DNA]</scope>
    <source>
        <strain evidence="5 6">LFN0009</strain>
    </source>
</reference>
<dbReference type="GO" id="GO:0001080">
    <property type="term" value="P:nitrogen catabolite activation of transcription from RNA polymerase II promoter"/>
    <property type="evidence" value="ECO:0007669"/>
    <property type="project" value="TreeGrafter"/>
</dbReference>
<dbReference type="SMART" id="SM00066">
    <property type="entry name" value="GAL4"/>
    <property type="match status" value="1"/>
</dbReference>
<evidence type="ECO:0000256" key="2">
    <source>
        <dbReference type="ARBA" id="ARBA00023242"/>
    </source>
</evidence>
<dbReference type="EMBL" id="WIGN01000398">
    <property type="protein sequence ID" value="KAF6795005.1"/>
    <property type="molecule type" value="Genomic_DNA"/>
</dbReference>
<dbReference type="InterPro" id="IPR050797">
    <property type="entry name" value="Carb_Metab_Trans_Reg"/>
</dbReference>
<dbReference type="InterPro" id="IPR007219">
    <property type="entry name" value="XnlR_reg_dom"/>
</dbReference>
<dbReference type="Gene3D" id="4.10.240.10">
    <property type="entry name" value="Zn(2)-C6 fungal-type DNA-binding domain"/>
    <property type="match status" value="1"/>
</dbReference>
<evidence type="ECO:0000313" key="5">
    <source>
        <dbReference type="EMBL" id="KAF6795005.1"/>
    </source>
</evidence>
<dbReference type="PROSITE" id="PS50048">
    <property type="entry name" value="ZN2_CY6_FUNGAL_2"/>
    <property type="match status" value="1"/>
</dbReference>
<feature type="region of interest" description="Disordered" evidence="3">
    <location>
        <begin position="58"/>
        <end position="78"/>
    </location>
</feature>
<dbReference type="InterPro" id="IPR001138">
    <property type="entry name" value="Zn2Cys6_DnaBD"/>
</dbReference>
<dbReference type="GO" id="GO:0000981">
    <property type="term" value="F:DNA-binding transcription factor activity, RNA polymerase II-specific"/>
    <property type="evidence" value="ECO:0007669"/>
    <property type="project" value="InterPro"/>
</dbReference>
<dbReference type="Proteomes" id="UP000652219">
    <property type="component" value="Unassembled WGS sequence"/>
</dbReference>
<dbReference type="Pfam" id="PF04082">
    <property type="entry name" value="Fungal_trans"/>
    <property type="match status" value="1"/>
</dbReference>
<proteinExistence type="predicted"/>
<organism evidence="5 6">
    <name type="scientific">Colletotrichum sojae</name>
    <dbReference type="NCBI Taxonomy" id="2175907"/>
    <lineage>
        <taxon>Eukaryota</taxon>
        <taxon>Fungi</taxon>
        <taxon>Dikarya</taxon>
        <taxon>Ascomycota</taxon>
        <taxon>Pezizomycotina</taxon>
        <taxon>Sordariomycetes</taxon>
        <taxon>Hypocreomycetidae</taxon>
        <taxon>Glomerellales</taxon>
        <taxon>Glomerellaceae</taxon>
        <taxon>Colletotrichum</taxon>
        <taxon>Colletotrichum orchidearum species complex</taxon>
    </lineage>
</organism>
<evidence type="ECO:0000256" key="3">
    <source>
        <dbReference type="SAM" id="MobiDB-lite"/>
    </source>
</evidence>
<dbReference type="GO" id="GO:0005634">
    <property type="term" value="C:nucleus"/>
    <property type="evidence" value="ECO:0007669"/>
    <property type="project" value="TreeGrafter"/>
</dbReference>
<feature type="compositionally biased region" description="Polar residues" evidence="3">
    <location>
        <begin position="140"/>
        <end position="150"/>
    </location>
</feature>
<feature type="compositionally biased region" description="Polar residues" evidence="3">
    <location>
        <begin position="180"/>
        <end position="189"/>
    </location>
</feature>
<keyword evidence="1" id="KW-0479">Metal-binding</keyword>
<dbReference type="AlphaFoldDB" id="A0A8H6ML06"/>
<feature type="domain" description="Zn(2)-C6 fungal-type" evidence="4">
    <location>
        <begin position="24"/>
        <end position="56"/>
    </location>
</feature>
<evidence type="ECO:0000313" key="6">
    <source>
        <dbReference type="Proteomes" id="UP000652219"/>
    </source>
</evidence>
<feature type="region of interest" description="Disordered" evidence="3">
    <location>
        <begin position="140"/>
        <end position="190"/>
    </location>
</feature>
<gene>
    <name evidence="5" type="ORF">CSOJ01_13547</name>
</gene>
<accession>A0A8H6ML06</accession>
<evidence type="ECO:0000259" key="4">
    <source>
        <dbReference type="PROSITE" id="PS50048"/>
    </source>
</evidence>
<dbReference type="CDD" id="cd00067">
    <property type="entry name" value="GAL4"/>
    <property type="match status" value="1"/>
</dbReference>
<dbReference type="GO" id="GO:0003677">
    <property type="term" value="F:DNA binding"/>
    <property type="evidence" value="ECO:0007669"/>
    <property type="project" value="InterPro"/>
</dbReference>
<dbReference type="SMART" id="SM00906">
    <property type="entry name" value="Fungal_trans"/>
    <property type="match status" value="1"/>
</dbReference>
<keyword evidence="6" id="KW-1185">Reference proteome</keyword>
<dbReference type="InterPro" id="IPR036864">
    <property type="entry name" value="Zn2-C6_fun-type_DNA-bd_sf"/>
</dbReference>
<dbReference type="PANTHER" id="PTHR31668:SF4">
    <property type="entry name" value="TRANSCRIPTIONAL ACTIVATOR PROTEIN DAL81"/>
    <property type="match status" value="1"/>
</dbReference>
<sequence length="645" mass="71171">MRASTVPDHTAAGARRYRSKAQRPCDLCRARKALCNIPDPLQPCQLCRRIGRECTFVGSPGRRQRGRRGGSASRLSAPAVSGGVMPGVLDMSIDTVDLTAARDGIVQGQHDTPEFVWTDDGPLNWDLANEQLGLEFQDSPSAFLQPNDTPEPQPAINIPSASPSSPPPPREQHSLDQRSNHSTTFIGHSNESDPFLVNRFPRNDRDEIDFFRVTYRKVSSNPPLHFLQSQAGTAVESRRVVNDCLPAVDDRAKLEALIDQTAGAALVRLSLPILSRSQILPSVSTFVATAPTGLLAGIYALALPFTPWDDALCLDSAYAKPDAEKLWRIAHVAHQRELPFPSLSTVQTALLLLNRPAPDAVSVENPSAWSAAASVLAVAQELGLNVDPKGWEGLPGWEVRLRRRLWWAVFVEHGWRAVTHGRASMVRHDDWDVAPLDEGDFVVDEGFSSLTSFASTLRAVSKKQTVEALISQAGGPRQQLLDWLEHLPQSLRLRPEETSSPGRSIEGHAPLHVAYYTAHILIFRALLRPIVSEDDLLPSPASTGPVLQASRGLAQAATRFVRGLGARHQSAFWPAWTRHCLSYPGLFCYMLGLQRAEPGAMEEDRRLLDEWREALRTRVSSWPLLRFGIVKVDAIYWKGLREAAT</sequence>
<dbReference type="SUPFAM" id="SSF57701">
    <property type="entry name" value="Zn2/Cys6 DNA-binding domain"/>
    <property type="match status" value="1"/>
</dbReference>
<dbReference type="PANTHER" id="PTHR31668">
    <property type="entry name" value="GLUCOSE TRANSPORT TRANSCRIPTION REGULATOR RGT1-RELATED-RELATED"/>
    <property type="match status" value="1"/>
</dbReference>
<dbReference type="GO" id="GO:0008270">
    <property type="term" value="F:zinc ion binding"/>
    <property type="evidence" value="ECO:0007669"/>
    <property type="project" value="InterPro"/>
</dbReference>
<dbReference type="CDD" id="cd12148">
    <property type="entry name" value="fungal_TF_MHR"/>
    <property type="match status" value="1"/>
</dbReference>
<comment type="caution">
    <text evidence="5">The sequence shown here is derived from an EMBL/GenBank/DDBJ whole genome shotgun (WGS) entry which is preliminary data.</text>
</comment>
<dbReference type="GO" id="GO:0006351">
    <property type="term" value="P:DNA-templated transcription"/>
    <property type="evidence" value="ECO:0007669"/>
    <property type="project" value="InterPro"/>
</dbReference>
<feature type="compositionally biased region" description="Low complexity" evidence="3">
    <location>
        <begin position="154"/>
        <end position="163"/>
    </location>
</feature>
<keyword evidence="2" id="KW-0539">Nucleus</keyword>
<protein>
    <submittedName>
        <fullName evidence="5">Fungal specific transcription factor domain-containing protein</fullName>
    </submittedName>
</protein>
<evidence type="ECO:0000256" key="1">
    <source>
        <dbReference type="ARBA" id="ARBA00022723"/>
    </source>
</evidence>